<dbReference type="RefSeq" id="WP_272001780.1">
    <property type="nucleotide sequence ID" value="NZ_JAQNDN010000015.1"/>
</dbReference>
<evidence type="ECO:0000313" key="2">
    <source>
        <dbReference type="Proteomes" id="UP001217838"/>
    </source>
</evidence>
<protein>
    <submittedName>
        <fullName evidence="1">Uncharacterized protein</fullName>
    </submittedName>
</protein>
<reference evidence="1 2" key="1">
    <citation type="submission" date="2022-11" db="EMBL/GenBank/DDBJ databases">
        <title>Minimal conservation of predation-associated metabolite biosynthetic gene clusters underscores biosynthetic potential of Myxococcota including descriptions for ten novel species: Archangium lansinium sp. nov., Myxococcus landrumus sp. nov., Nannocystis bai.</title>
        <authorList>
            <person name="Ahearne A."/>
            <person name="Stevens C."/>
            <person name="Dowd S."/>
        </authorList>
    </citation>
    <scope>NUCLEOTIDE SEQUENCE [LARGE SCALE GENOMIC DNA]</scope>
    <source>
        <strain evidence="1 2">NCELM</strain>
    </source>
</reference>
<accession>A0ABT5BBH4</accession>
<comment type="caution">
    <text evidence="1">The sequence shown here is derived from an EMBL/GenBank/DDBJ whole genome shotgun (WGS) entry which is preliminary data.</text>
</comment>
<proteinExistence type="predicted"/>
<keyword evidence="2" id="KW-1185">Reference proteome</keyword>
<evidence type="ECO:0000313" key="1">
    <source>
        <dbReference type="EMBL" id="MDC0671492.1"/>
    </source>
</evidence>
<gene>
    <name evidence="1" type="ORF">POL58_27330</name>
</gene>
<dbReference type="Proteomes" id="UP001217838">
    <property type="component" value="Unassembled WGS sequence"/>
</dbReference>
<dbReference type="EMBL" id="JAQNDN010000015">
    <property type="protein sequence ID" value="MDC0671492.1"/>
    <property type="molecule type" value="Genomic_DNA"/>
</dbReference>
<name>A0ABT5BBH4_9BACT</name>
<sequence>MVVESVDVTELVVVGVSVVGGDVGESVVGDGPAVSVVSLSLPPMDSVPAVVSSAQPFAAKVAAHTKPNTAPHLRKRAVWRMFTPDPCIAAVDAISPKVS</sequence>
<organism evidence="1 2">
    <name type="scientific">Nannocystis radixulma</name>
    <dbReference type="NCBI Taxonomy" id="2995305"/>
    <lineage>
        <taxon>Bacteria</taxon>
        <taxon>Pseudomonadati</taxon>
        <taxon>Myxococcota</taxon>
        <taxon>Polyangia</taxon>
        <taxon>Nannocystales</taxon>
        <taxon>Nannocystaceae</taxon>
        <taxon>Nannocystis</taxon>
    </lineage>
</organism>